<dbReference type="Proteomes" id="UP000103309">
    <property type="component" value="Segment"/>
</dbReference>
<sequence>MKVHDIRTDLSEGRTTAAARAPSASKIIVFPSLAFASAYSPGTRSVGGGSSQACRPGTPPHTFPQNPSILLKYLIRTANSGAYGRSDLPRFNFNLLACKTPSASPARRPRTGP</sequence>
<evidence type="ECO:0000313" key="2">
    <source>
        <dbReference type="EMBL" id="ADY76940.1"/>
    </source>
</evidence>
<evidence type="ECO:0000256" key="1">
    <source>
        <dbReference type="SAM" id="MobiDB-lite"/>
    </source>
</evidence>
<accession>F1AWV1</accession>
<protein>
    <submittedName>
        <fullName evidence="2">PP142</fullName>
    </submittedName>
</protein>
<organism evidence="2 3">
    <name type="scientific">Orf virus</name>
    <name type="common">ORFV</name>
    <dbReference type="NCBI Taxonomy" id="10258"/>
    <lineage>
        <taxon>Viruses</taxon>
        <taxon>Varidnaviria</taxon>
        <taxon>Bamfordvirae</taxon>
        <taxon>Nucleocytoviricota</taxon>
        <taxon>Pokkesviricetes</taxon>
        <taxon>Chitovirales</taxon>
        <taxon>Poxviridae</taxon>
        <taxon>Chordopoxvirinae</taxon>
        <taxon>Parapoxvirus</taxon>
        <taxon>Parapoxvirus orf</taxon>
    </lineage>
</organism>
<proteinExistence type="predicted"/>
<organismHost>
    <name type="scientific">Homo sapiens</name>
    <name type="common">Human</name>
    <dbReference type="NCBI Taxonomy" id="9606"/>
</organismHost>
<evidence type="ECO:0000313" key="3">
    <source>
        <dbReference type="Proteomes" id="UP000103309"/>
    </source>
</evidence>
<name>F1AWV1_ORFV</name>
<organismHost>
    <name type="scientific">Ovis aries</name>
    <name type="common">Sheep</name>
    <dbReference type="NCBI Taxonomy" id="9940"/>
</organismHost>
<dbReference type="EMBL" id="HM133903">
    <property type="protein sequence ID" value="ADY76940.1"/>
    <property type="molecule type" value="Genomic_DNA"/>
</dbReference>
<feature type="region of interest" description="Disordered" evidence="1">
    <location>
        <begin position="45"/>
        <end position="65"/>
    </location>
</feature>
<organismHost>
    <name type="scientific">Capra hircus</name>
    <name type="common">Goat</name>
    <dbReference type="NCBI Taxonomy" id="9925"/>
</organismHost>
<reference evidence="2 3" key="1">
    <citation type="submission" date="2010-04" db="EMBL/GenBank/DDBJ databases">
        <title>Novel immune-modulators identified by a rapid, functional screen of the Parapox virus genome.</title>
        <authorList>
            <person name="McGuire M.J."/>
            <person name="Sykes K.F."/>
            <person name="Johnston S.A."/>
        </authorList>
    </citation>
    <scope>NUCLEOTIDE SEQUENCE [LARGE SCALE GENOMIC DNA]</scope>
    <source>
        <strain evidence="2">D1701</strain>
    </source>
</reference>